<protein>
    <recommendedName>
        <fullName evidence="5">Sensor domain-containing protein</fullName>
    </recommendedName>
</protein>
<evidence type="ECO:0000256" key="2">
    <source>
        <dbReference type="SAM" id="SignalP"/>
    </source>
</evidence>
<evidence type="ECO:0000256" key="1">
    <source>
        <dbReference type="SAM" id="MobiDB-lite"/>
    </source>
</evidence>
<dbReference type="EMBL" id="JAIBOA010000002">
    <property type="protein sequence ID" value="MBW8481442.1"/>
    <property type="molecule type" value="Genomic_DNA"/>
</dbReference>
<name>A0ABS7FM35_9ACTN</name>
<dbReference type="PROSITE" id="PS51257">
    <property type="entry name" value="PROKAR_LIPOPROTEIN"/>
    <property type="match status" value="1"/>
</dbReference>
<evidence type="ECO:0000313" key="3">
    <source>
        <dbReference type="EMBL" id="MBW8481442.1"/>
    </source>
</evidence>
<evidence type="ECO:0000313" key="4">
    <source>
        <dbReference type="Proteomes" id="UP000774570"/>
    </source>
</evidence>
<keyword evidence="2" id="KW-0732">Signal</keyword>
<evidence type="ECO:0008006" key="5">
    <source>
        <dbReference type="Google" id="ProtNLM"/>
    </source>
</evidence>
<dbReference type="RefSeq" id="WP_220163190.1">
    <property type="nucleotide sequence ID" value="NZ_JAIBOA010000002.1"/>
</dbReference>
<proteinExistence type="predicted"/>
<keyword evidence="4" id="KW-1185">Reference proteome</keyword>
<sequence length="241" mass="26363">MKKPFAACLIITISLAGCGADKKTTSSPSPSPSVPQSPPPPPPAYTVQQIKTGLIKAKEIKSDVKEIGVALDPFKEQQVALCSLSGLKLPGSPDILTRQFVNPDKGSGQVQYIQLIARFKDAESATKAFSSIQEKVEKCPPKKHIPAKKYKEKYSLLPHDDTWTSSSNTIHGWRHISGTEKQTLPPSSTKFNVYHLAYDYVINGNLIIHSVYAARRPAKESGSDIEKKAGELLEKQLQKIG</sequence>
<feature type="signal peptide" evidence="2">
    <location>
        <begin position="1"/>
        <end position="19"/>
    </location>
</feature>
<comment type="caution">
    <text evidence="3">The sequence shown here is derived from an EMBL/GenBank/DDBJ whole genome shotgun (WGS) entry which is preliminary data.</text>
</comment>
<organism evidence="3 4">
    <name type="scientific">Actinomadura parmotrematis</name>
    <dbReference type="NCBI Taxonomy" id="2864039"/>
    <lineage>
        <taxon>Bacteria</taxon>
        <taxon>Bacillati</taxon>
        <taxon>Actinomycetota</taxon>
        <taxon>Actinomycetes</taxon>
        <taxon>Streptosporangiales</taxon>
        <taxon>Thermomonosporaceae</taxon>
        <taxon>Actinomadura</taxon>
    </lineage>
</organism>
<gene>
    <name evidence="3" type="ORF">K1Y72_03590</name>
</gene>
<feature type="chain" id="PRO_5046465602" description="Sensor domain-containing protein" evidence="2">
    <location>
        <begin position="20"/>
        <end position="241"/>
    </location>
</feature>
<feature type="compositionally biased region" description="Pro residues" evidence="1">
    <location>
        <begin position="29"/>
        <end position="44"/>
    </location>
</feature>
<feature type="region of interest" description="Disordered" evidence="1">
    <location>
        <begin position="19"/>
        <end position="46"/>
    </location>
</feature>
<accession>A0ABS7FM35</accession>
<dbReference type="Proteomes" id="UP000774570">
    <property type="component" value="Unassembled WGS sequence"/>
</dbReference>
<reference evidence="3 4" key="1">
    <citation type="submission" date="2021-07" db="EMBL/GenBank/DDBJ databases">
        <title>Actinomadura sp. PM05-2 isolated from lichen.</title>
        <authorList>
            <person name="Somphong A."/>
            <person name="Phongsopitanun W."/>
            <person name="Tanasupawat S."/>
            <person name="Peongsungnone V."/>
        </authorList>
    </citation>
    <scope>NUCLEOTIDE SEQUENCE [LARGE SCALE GENOMIC DNA]</scope>
    <source>
        <strain evidence="3 4">PM05-2</strain>
    </source>
</reference>